<dbReference type="SUPFAM" id="SSF74650">
    <property type="entry name" value="Galactose mutarotase-like"/>
    <property type="match status" value="1"/>
</dbReference>
<comment type="similarity">
    <text evidence="1 2">Belongs to the glycosyl hydrolase 31 family.</text>
</comment>
<keyword evidence="3" id="KW-0732">Signal</keyword>
<keyword evidence="2" id="KW-0326">Glycosidase</keyword>
<evidence type="ECO:0000256" key="1">
    <source>
        <dbReference type="ARBA" id="ARBA00007806"/>
    </source>
</evidence>
<feature type="domain" description="DUF5110" evidence="6">
    <location>
        <begin position="786"/>
        <end position="852"/>
    </location>
</feature>
<dbReference type="Gene3D" id="3.20.20.80">
    <property type="entry name" value="Glycosidases"/>
    <property type="match status" value="1"/>
</dbReference>
<dbReference type="AlphaFoldDB" id="A0A2T5BXF4"/>
<gene>
    <name evidence="8" type="ORF">C8N47_12817</name>
</gene>
<keyword evidence="9" id="KW-1185">Reference proteome</keyword>
<evidence type="ECO:0000259" key="6">
    <source>
        <dbReference type="Pfam" id="PF17137"/>
    </source>
</evidence>
<evidence type="ECO:0000259" key="7">
    <source>
        <dbReference type="Pfam" id="PF21365"/>
    </source>
</evidence>
<dbReference type="GO" id="GO:0004553">
    <property type="term" value="F:hydrolase activity, hydrolyzing O-glycosyl compounds"/>
    <property type="evidence" value="ECO:0007669"/>
    <property type="project" value="InterPro"/>
</dbReference>
<dbReference type="InterPro" id="IPR000322">
    <property type="entry name" value="Glyco_hydro_31_TIM"/>
</dbReference>
<dbReference type="Pfam" id="PF21365">
    <property type="entry name" value="Glyco_hydro_31_3rd"/>
    <property type="match status" value="1"/>
</dbReference>
<dbReference type="GO" id="GO:0005975">
    <property type="term" value="P:carbohydrate metabolic process"/>
    <property type="evidence" value="ECO:0007669"/>
    <property type="project" value="InterPro"/>
</dbReference>
<dbReference type="PANTHER" id="PTHR43863">
    <property type="entry name" value="HYDROLASE, PUTATIVE (AFU_ORTHOLOGUE AFUA_1G03140)-RELATED"/>
    <property type="match status" value="1"/>
</dbReference>
<dbReference type="Gene3D" id="2.60.120.380">
    <property type="match status" value="1"/>
</dbReference>
<dbReference type="PANTHER" id="PTHR43863:SF2">
    <property type="entry name" value="MALTASE-GLUCOAMYLASE"/>
    <property type="match status" value="1"/>
</dbReference>
<dbReference type="Proteomes" id="UP000243525">
    <property type="component" value="Unassembled WGS sequence"/>
</dbReference>
<dbReference type="InterPro" id="IPR048395">
    <property type="entry name" value="Glyco_hydro_31_C"/>
</dbReference>
<feature type="signal peptide" evidence="3">
    <location>
        <begin position="1"/>
        <end position="32"/>
    </location>
</feature>
<accession>A0A2T5BXF4</accession>
<dbReference type="EMBL" id="QAAD01000028">
    <property type="protein sequence ID" value="PTN05039.1"/>
    <property type="molecule type" value="Genomic_DNA"/>
</dbReference>
<evidence type="ECO:0000259" key="5">
    <source>
        <dbReference type="Pfam" id="PF13802"/>
    </source>
</evidence>
<dbReference type="InterPro" id="IPR033403">
    <property type="entry name" value="DUF5110"/>
</dbReference>
<evidence type="ECO:0000313" key="9">
    <source>
        <dbReference type="Proteomes" id="UP000243525"/>
    </source>
</evidence>
<feature type="domain" description="Glycosyl hydrolase family 31 C-terminal" evidence="7">
    <location>
        <begin position="683"/>
        <end position="770"/>
    </location>
</feature>
<feature type="chain" id="PRO_5015551582" evidence="3">
    <location>
        <begin position="33"/>
        <end position="882"/>
    </location>
</feature>
<dbReference type="InterPro" id="IPR013780">
    <property type="entry name" value="Glyco_hydro_b"/>
</dbReference>
<dbReference type="InterPro" id="IPR017853">
    <property type="entry name" value="GH"/>
</dbReference>
<evidence type="ECO:0000259" key="4">
    <source>
        <dbReference type="Pfam" id="PF01055"/>
    </source>
</evidence>
<dbReference type="CDD" id="cd06591">
    <property type="entry name" value="GH31_xylosidase_XylS"/>
    <property type="match status" value="1"/>
</dbReference>
<dbReference type="RefSeq" id="WP_245915749.1">
    <property type="nucleotide sequence ID" value="NZ_OY782574.1"/>
</dbReference>
<organism evidence="8 9">
    <name type="scientific">Mangrovibacterium marinum</name>
    <dbReference type="NCBI Taxonomy" id="1639118"/>
    <lineage>
        <taxon>Bacteria</taxon>
        <taxon>Pseudomonadati</taxon>
        <taxon>Bacteroidota</taxon>
        <taxon>Bacteroidia</taxon>
        <taxon>Marinilabiliales</taxon>
        <taxon>Prolixibacteraceae</taxon>
        <taxon>Mangrovibacterium</taxon>
    </lineage>
</organism>
<reference evidence="8 9" key="1">
    <citation type="submission" date="2018-04" db="EMBL/GenBank/DDBJ databases">
        <title>Genomic Encyclopedia of Archaeal and Bacterial Type Strains, Phase II (KMG-II): from individual species to whole genera.</title>
        <authorList>
            <person name="Goeker M."/>
        </authorList>
    </citation>
    <scope>NUCLEOTIDE SEQUENCE [LARGE SCALE GENOMIC DNA]</scope>
    <source>
        <strain evidence="8 9">DSM 28823</strain>
    </source>
</reference>
<dbReference type="SUPFAM" id="SSF51445">
    <property type="entry name" value="(Trans)glycosidases"/>
    <property type="match status" value="1"/>
</dbReference>
<protein>
    <submittedName>
        <fullName evidence="8">Alpha-D-xyloside xylohydrolase</fullName>
    </submittedName>
</protein>
<dbReference type="GO" id="GO:0030246">
    <property type="term" value="F:carbohydrate binding"/>
    <property type="evidence" value="ECO:0007669"/>
    <property type="project" value="InterPro"/>
</dbReference>
<dbReference type="Pfam" id="PF13802">
    <property type="entry name" value="Gal_mutarotas_2"/>
    <property type="match status" value="1"/>
</dbReference>
<feature type="domain" description="Glycoside hydrolase family 31 N-terminal" evidence="5">
    <location>
        <begin position="52"/>
        <end position="210"/>
    </location>
</feature>
<name>A0A2T5BXF4_9BACT</name>
<sequence>MNKNRMSTRTKLTSIYLLIFSLLLVSSREAVAARGFHKGKDGLTLSVSDGTLAIYPVADNAVRVTFTKDTLDALPELIFVREQPVPAFKVEESASTLKVILKNMQVIVDKSNGKLSYADSSGSVFLNEVGGQRKLDASSIEGQACYVAEQSFESPDDESIFGLGQFQDGNFNLKGVTRRLTQVNTQIALPFIYSSKGYGLLWHQYGLTDFNPTENFVELTKQQKAGEENQLVEVTTTSGTQKVSQNQSLYTGTFQVEKDGEYSVFLDLGNMGNRHFVTIDGKPCVDESNMWLPPTAGTLVKLSAGEHQVQLICKADNQPKLSWKLVDNTTTFRSPVTKKLDYVVFYGPSAAKVISTYRNLSGNAPMLPKWAYGFWQCRERYSSSNQLIGTVQEFRNRKLPMDVIVQDWQYWGKNGWGVPQFDESNYPNPSGFIQQLHDLHAHFNISIWSNPDQNSEIGKAYVAEKRFIPNTKWLDYFNPETRKAYWNTLKNNMFDNGVDSWWMDAVEPENDALKGETTYAGLGDFYRLAYPLMVSKAVYEGQREATSDKRVCILTRSAFLGQQRYGVINWSGDIGGNWDSYRRQIVAGLNYTITGFPYWTTDIGGFFRPGPSQYTDEKYHELLIRWFQWGAFNPVFRIHGYMSETEPWKYGQVVEDDMRKMLNLRYQMLPYIYSEAWQVTENGSTLMRPLVMDFRDDSVAVAQTFEYLFGKSILVAPVTEPMTREKTVYLPKASGWYDFWTGEKLKGGQTVIKETPLDIIPLYVKAGSILPVGPKVQYAAEQNGDNLEIRIYEGADGTFTLYEDENDGYDYEKGVYSAITFRWNDTDKTLTIEDRKGSYPGMLAERTFNIVKVSENKGAGDVAVEKYDKTITYKGRKTIVSL</sequence>
<comment type="caution">
    <text evidence="8">The sequence shown here is derived from an EMBL/GenBank/DDBJ whole genome shotgun (WGS) entry which is preliminary data.</text>
</comment>
<feature type="domain" description="Glycoside hydrolase family 31 TIM barrel" evidence="4">
    <location>
        <begin position="365"/>
        <end position="674"/>
    </location>
</feature>
<dbReference type="SUPFAM" id="SSF51011">
    <property type="entry name" value="Glycosyl hydrolase domain"/>
    <property type="match status" value="1"/>
</dbReference>
<dbReference type="InterPro" id="IPR025887">
    <property type="entry name" value="Glyco_hydro_31_N_dom"/>
</dbReference>
<dbReference type="Gene3D" id="2.60.40.1760">
    <property type="entry name" value="glycosyl hydrolase (family 31)"/>
    <property type="match status" value="1"/>
</dbReference>
<dbReference type="Gene3D" id="2.60.40.1180">
    <property type="entry name" value="Golgi alpha-mannosidase II"/>
    <property type="match status" value="2"/>
</dbReference>
<dbReference type="Pfam" id="PF17137">
    <property type="entry name" value="DUF5110"/>
    <property type="match status" value="1"/>
</dbReference>
<evidence type="ECO:0000313" key="8">
    <source>
        <dbReference type="EMBL" id="PTN05039.1"/>
    </source>
</evidence>
<evidence type="ECO:0000256" key="3">
    <source>
        <dbReference type="SAM" id="SignalP"/>
    </source>
</evidence>
<dbReference type="Pfam" id="PF01055">
    <property type="entry name" value="Glyco_hydro_31_2nd"/>
    <property type="match status" value="1"/>
</dbReference>
<dbReference type="InterPro" id="IPR051816">
    <property type="entry name" value="Glycosyl_Hydrolase_31"/>
</dbReference>
<evidence type="ECO:0000256" key="2">
    <source>
        <dbReference type="RuleBase" id="RU361185"/>
    </source>
</evidence>
<proteinExistence type="inferred from homology"/>
<keyword evidence="2 8" id="KW-0378">Hydrolase</keyword>
<dbReference type="CDD" id="cd14752">
    <property type="entry name" value="GH31_N"/>
    <property type="match status" value="1"/>
</dbReference>
<dbReference type="InterPro" id="IPR011013">
    <property type="entry name" value="Gal_mutarotase_sf_dom"/>
</dbReference>